<evidence type="ECO:0000259" key="20">
    <source>
        <dbReference type="PROSITE" id="PS50110"/>
    </source>
</evidence>
<dbReference type="InterPro" id="IPR011006">
    <property type="entry name" value="CheY-like_superfamily"/>
</dbReference>
<dbReference type="SMART" id="SM00388">
    <property type="entry name" value="HisKA"/>
    <property type="match status" value="1"/>
</dbReference>
<evidence type="ECO:0000256" key="11">
    <source>
        <dbReference type="ARBA" id="ARBA00022840"/>
    </source>
</evidence>
<keyword evidence="7 22" id="KW-0808">Transferase</keyword>
<evidence type="ECO:0000256" key="13">
    <source>
        <dbReference type="ARBA" id="ARBA00023012"/>
    </source>
</evidence>
<keyword evidence="18" id="KW-0175">Coiled coil</keyword>
<dbReference type="PANTHER" id="PTHR45339">
    <property type="entry name" value="HYBRID SIGNAL TRANSDUCTION HISTIDINE KINASE J"/>
    <property type="match status" value="1"/>
</dbReference>
<dbReference type="PANTHER" id="PTHR45339:SF1">
    <property type="entry name" value="HYBRID SIGNAL TRANSDUCTION HISTIDINE KINASE J"/>
    <property type="match status" value="1"/>
</dbReference>
<dbReference type="Pfam" id="PF00072">
    <property type="entry name" value="Response_reg"/>
    <property type="match status" value="1"/>
</dbReference>
<feature type="coiled-coil region" evidence="18">
    <location>
        <begin position="151"/>
        <end position="185"/>
    </location>
</feature>
<organism evidence="22 23">
    <name type="scientific">Paenibacillus pasadenensis</name>
    <dbReference type="NCBI Taxonomy" id="217090"/>
    <lineage>
        <taxon>Bacteria</taxon>
        <taxon>Bacillati</taxon>
        <taxon>Bacillota</taxon>
        <taxon>Bacilli</taxon>
        <taxon>Bacillales</taxon>
        <taxon>Paenibacillaceae</taxon>
        <taxon>Paenibacillus</taxon>
    </lineage>
</organism>
<evidence type="ECO:0000259" key="19">
    <source>
        <dbReference type="PROSITE" id="PS50109"/>
    </source>
</evidence>
<evidence type="ECO:0000256" key="15">
    <source>
        <dbReference type="ARBA" id="ARBA00074306"/>
    </source>
</evidence>
<dbReference type="SMART" id="SM00387">
    <property type="entry name" value="HATPase_c"/>
    <property type="match status" value="1"/>
</dbReference>
<keyword evidence="9" id="KW-0547">Nucleotide-binding</keyword>
<evidence type="ECO:0000256" key="2">
    <source>
        <dbReference type="ARBA" id="ARBA00004651"/>
    </source>
</evidence>
<protein>
    <recommendedName>
        <fullName evidence="15">Circadian input-output histidine kinase CikA</fullName>
        <ecNumber evidence="4">2.7.13.3</ecNumber>
    </recommendedName>
</protein>
<dbReference type="PROSITE" id="PS50894">
    <property type="entry name" value="HPT"/>
    <property type="match status" value="1"/>
</dbReference>
<dbReference type="SMART" id="SM00448">
    <property type="entry name" value="REC"/>
    <property type="match status" value="1"/>
</dbReference>
<feature type="modified residue" description="4-aspartylphosphate" evidence="17">
    <location>
        <position position="490"/>
    </location>
</feature>
<dbReference type="Proteomes" id="UP000234789">
    <property type="component" value="Unassembled WGS sequence"/>
</dbReference>
<dbReference type="GO" id="GO:0005886">
    <property type="term" value="C:plasma membrane"/>
    <property type="evidence" value="ECO:0007669"/>
    <property type="project" value="UniProtKB-SubCell"/>
</dbReference>
<dbReference type="InterPro" id="IPR005467">
    <property type="entry name" value="His_kinase_dom"/>
</dbReference>
<keyword evidence="6 17" id="KW-0597">Phosphoprotein</keyword>
<dbReference type="InterPro" id="IPR003594">
    <property type="entry name" value="HATPase_dom"/>
</dbReference>
<feature type="domain" description="Histidine kinase" evidence="19">
    <location>
        <begin position="192"/>
        <end position="413"/>
    </location>
</feature>
<dbReference type="Pfam" id="PF01627">
    <property type="entry name" value="Hpt"/>
    <property type="match status" value="1"/>
</dbReference>
<name>A0A2N5NDA3_9BACL</name>
<keyword evidence="23" id="KW-1185">Reference proteome</keyword>
<dbReference type="EMBL" id="NFEZ01000001">
    <property type="protein sequence ID" value="PLT48302.1"/>
    <property type="molecule type" value="Genomic_DNA"/>
</dbReference>
<evidence type="ECO:0000256" key="8">
    <source>
        <dbReference type="ARBA" id="ARBA00022692"/>
    </source>
</evidence>
<dbReference type="Gene3D" id="1.10.287.130">
    <property type="match status" value="1"/>
</dbReference>
<dbReference type="SUPFAM" id="SSF47384">
    <property type="entry name" value="Homodimeric domain of signal transducing histidine kinase"/>
    <property type="match status" value="1"/>
</dbReference>
<keyword evidence="14" id="KW-0472">Membrane</keyword>
<dbReference type="InterPro" id="IPR036890">
    <property type="entry name" value="HATPase_C_sf"/>
</dbReference>
<feature type="modified residue" description="Phosphohistidine" evidence="16">
    <location>
        <position position="642"/>
    </location>
</feature>
<accession>A0A2N5NDA3</accession>
<keyword evidence="5" id="KW-1003">Cell membrane</keyword>
<dbReference type="CDD" id="cd17546">
    <property type="entry name" value="REC_hyHK_CKI1_RcsC-like"/>
    <property type="match status" value="1"/>
</dbReference>
<dbReference type="GO" id="GO:0000155">
    <property type="term" value="F:phosphorelay sensor kinase activity"/>
    <property type="evidence" value="ECO:0007669"/>
    <property type="project" value="InterPro"/>
</dbReference>
<dbReference type="Gene3D" id="1.20.120.160">
    <property type="entry name" value="HPT domain"/>
    <property type="match status" value="1"/>
</dbReference>
<evidence type="ECO:0000313" key="22">
    <source>
        <dbReference type="EMBL" id="PLT48302.1"/>
    </source>
</evidence>
<keyword evidence="10 22" id="KW-0418">Kinase</keyword>
<dbReference type="Pfam" id="PF00512">
    <property type="entry name" value="HisKA"/>
    <property type="match status" value="1"/>
</dbReference>
<evidence type="ECO:0000256" key="6">
    <source>
        <dbReference type="ARBA" id="ARBA00022553"/>
    </source>
</evidence>
<evidence type="ECO:0000313" key="23">
    <source>
        <dbReference type="Proteomes" id="UP000234789"/>
    </source>
</evidence>
<evidence type="ECO:0000256" key="18">
    <source>
        <dbReference type="SAM" id="Coils"/>
    </source>
</evidence>
<keyword evidence="8" id="KW-0812">Transmembrane</keyword>
<dbReference type="FunFam" id="1.10.287.130:FF:000004">
    <property type="entry name" value="Ethylene receptor 1"/>
    <property type="match status" value="1"/>
</dbReference>
<comment type="similarity">
    <text evidence="3">In the N-terminal section; belongs to the phytochrome family.</text>
</comment>
<evidence type="ECO:0000256" key="1">
    <source>
        <dbReference type="ARBA" id="ARBA00000085"/>
    </source>
</evidence>
<dbReference type="InterPro" id="IPR003661">
    <property type="entry name" value="HisK_dim/P_dom"/>
</dbReference>
<evidence type="ECO:0000256" key="9">
    <source>
        <dbReference type="ARBA" id="ARBA00022741"/>
    </source>
</evidence>
<dbReference type="Pfam" id="PF02518">
    <property type="entry name" value="HATPase_c"/>
    <property type="match status" value="1"/>
</dbReference>
<evidence type="ECO:0000256" key="14">
    <source>
        <dbReference type="ARBA" id="ARBA00023136"/>
    </source>
</evidence>
<dbReference type="SUPFAM" id="SSF55874">
    <property type="entry name" value="ATPase domain of HSP90 chaperone/DNA topoisomerase II/histidine kinase"/>
    <property type="match status" value="1"/>
</dbReference>
<dbReference type="InterPro" id="IPR004358">
    <property type="entry name" value="Sig_transdc_His_kin-like_C"/>
</dbReference>
<reference evidence="22 23" key="1">
    <citation type="submission" date="2017-05" db="EMBL/GenBank/DDBJ databases">
        <title>Functional genome analysis of Paenibacillus pasadenensis strain R16: insights on endophytic life style and antifungal activity.</title>
        <authorList>
            <person name="Passera A."/>
            <person name="Marcolungo L."/>
            <person name="Casati P."/>
            <person name="Brasca M."/>
            <person name="Quaglino F."/>
            <person name="Delledonne M."/>
        </authorList>
    </citation>
    <scope>NUCLEOTIDE SEQUENCE [LARGE SCALE GENOMIC DNA]</scope>
    <source>
        <strain evidence="22 23">R16</strain>
    </source>
</reference>
<sequence length="699" mass="77186">MPGMNAAPPQDHRVVSLLCKRTGEIAQIIRDDFGLAPHLDGGGSVFSLMDEQNRLKFQDFLLRLERDKAVYNWELNLTLGGRTELFYFNGGVVDDRLLVVGATYHPGYSYFYDELTKINNQQMVTLRETIKKLSGQVVEKMEQELRAFDEFSALNNELVSVQRQLAKTNIELKLAKESAEQANRSKSVFLATMSHEIRSPMNGIIAMSELLAQTELSGQQRESVSIILDSGQLLLTILNDILDLSKIEAGEMRLDRAEFDLRAAVQHTLGLLQSRAKLQRTALRTYIDPRIHPEVLGDGGRFRQILLNLVGNAVKFTQDGEVETRLFLLSRSGGRQRLRLEVRDTGIGISEEHAGKLFTPFFQVDHSLTQRFSSTGLGLSITKHLVELMGGQIAVESKLGEGSVFGIELELEQAASPAEPANGGRSAARSRLKAKDSRSVILLAEDNPVNQHVATLQLRNLGFETVVVASNGEEAMELWRRHEPSLILMDNQMPLMSGLEAAAAIREEERRQDMPRVPIVALTAGALASERSKAFEAGMDAFLTKPVTLDKLAAALLEWLPDAQGQQELRQPGADEAEGAEAAELIHVATLEDIAPRPWGADDRSMLEHLLALYEQDTPAKLQQLREAAALDEHDLMERLAHNVKSASLSIGFAGVAKLALELEQKAKYGAGGYEPELALLELRYGESCAACRGLLEEA</sequence>
<keyword evidence="13" id="KW-0902">Two-component regulatory system</keyword>
<dbReference type="SUPFAM" id="SSF47226">
    <property type="entry name" value="Histidine-containing phosphotransfer domain, HPT domain"/>
    <property type="match status" value="1"/>
</dbReference>
<dbReference type="InterPro" id="IPR001789">
    <property type="entry name" value="Sig_transdc_resp-reg_receiver"/>
</dbReference>
<dbReference type="Gene3D" id="3.40.50.2300">
    <property type="match status" value="1"/>
</dbReference>
<dbReference type="RefSeq" id="WP_101807593.1">
    <property type="nucleotide sequence ID" value="NZ_NFEZ01000001.1"/>
</dbReference>
<dbReference type="AlphaFoldDB" id="A0A2N5NDA3"/>
<dbReference type="InterPro" id="IPR036097">
    <property type="entry name" value="HisK_dim/P_sf"/>
</dbReference>
<dbReference type="PROSITE" id="PS50110">
    <property type="entry name" value="RESPONSE_REGULATORY"/>
    <property type="match status" value="1"/>
</dbReference>
<dbReference type="CDD" id="cd16922">
    <property type="entry name" value="HATPase_EvgS-ArcB-TorS-like"/>
    <property type="match status" value="1"/>
</dbReference>
<evidence type="ECO:0000259" key="21">
    <source>
        <dbReference type="PROSITE" id="PS50894"/>
    </source>
</evidence>
<dbReference type="CDD" id="cd00082">
    <property type="entry name" value="HisKA"/>
    <property type="match status" value="1"/>
</dbReference>
<feature type="domain" description="Response regulatory" evidence="20">
    <location>
        <begin position="440"/>
        <end position="560"/>
    </location>
</feature>
<keyword evidence="11" id="KW-0067">ATP-binding</keyword>
<evidence type="ECO:0000256" key="16">
    <source>
        <dbReference type="PROSITE-ProRule" id="PRU00110"/>
    </source>
</evidence>
<gene>
    <name evidence="22" type="ORF">B8V81_0434</name>
</gene>
<comment type="catalytic activity">
    <reaction evidence="1">
        <text>ATP + protein L-histidine = ADP + protein N-phospho-L-histidine.</text>
        <dbReference type="EC" id="2.7.13.3"/>
    </reaction>
</comment>
<dbReference type="Gene3D" id="3.30.565.10">
    <property type="entry name" value="Histidine kinase-like ATPase, C-terminal domain"/>
    <property type="match status" value="1"/>
</dbReference>
<evidence type="ECO:0000256" key="7">
    <source>
        <dbReference type="ARBA" id="ARBA00022679"/>
    </source>
</evidence>
<evidence type="ECO:0000256" key="12">
    <source>
        <dbReference type="ARBA" id="ARBA00022989"/>
    </source>
</evidence>
<proteinExistence type="inferred from homology"/>
<dbReference type="PROSITE" id="PS50109">
    <property type="entry name" value="HIS_KIN"/>
    <property type="match status" value="1"/>
</dbReference>
<dbReference type="FunFam" id="3.30.565.10:FF:000010">
    <property type="entry name" value="Sensor histidine kinase RcsC"/>
    <property type="match status" value="1"/>
</dbReference>
<dbReference type="InterPro" id="IPR036641">
    <property type="entry name" value="HPT_dom_sf"/>
</dbReference>
<evidence type="ECO:0000256" key="4">
    <source>
        <dbReference type="ARBA" id="ARBA00012438"/>
    </source>
</evidence>
<evidence type="ECO:0000256" key="3">
    <source>
        <dbReference type="ARBA" id="ARBA00006402"/>
    </source>
</evidence>
<evidence type="ECO:0000256" key="5">
    <source>
        <dbReference type="ARBA" id="ARBA00022475"/>
    </source>
</evidence>
<comment type="subcellular location">
    <subcellularLocation>
        <location evidence="2">Cell membrane</location>
        <topology evidence="2">Multi-pass membrane protein</topology>
    </subcellularLocation>
</comment>
<evidence type="ECO:0000256" key="17">
    <source>
        <dbReference type="PROSITE-ProRule" id="PRU00169"/>
    </source>
</evidence>
<dbReference type="GO" id="GO:0005524">
    <property type="term" value="F:ATP binding"/>
    <property type="evidence" value="ECO:0007669"/>
    <property type="project" value="UniProtKB-KW"/>
</dbReference>
<evidence type="ECO:0000256" key="10">
    <source>
        <dbReference type="ARBA" id="ARBA00022777"/>
    </source>
</evidence>
<dbReference type="InterPro" id="IPR008207">
    <property type="entry name" value="Sig_transdc_His_kin_Hpt_dom"/>
</dbReference>
<dbReference type="EC" id="2.7.13.3" evidence="4"/>
<feature type="domain" description="HPt" evidence="21">
    <location>
        <begin position="603"/>
        <end position="699"/>
    </location>
</feature>
<dbReference type="PRINTS" id="PR00344">
    <property type="entry name" value="BCTRLSENSOR"/>
</dbReference>
<comment type="caution">
    <text evidence="22">The sequence shown here is derived from an EMBL/GenBank/DDBJ whole genome shotgun (WGS) entry which is preliminary data.</text>
</comment>
<dbReference type="SUPFAM" id="SSF52172">
    <property type="entry name" value="CheY-like"/>
    <property type="match status" value="1"/>
</dbReference>
<keyword evidence="12" id="KW-1133">Transmembrane helix</keyword>